<protein>
    <recommendedName>
        <fullName evidence="1">diguanylate cyclase</fullName>
        <ecNumber evidence="1">2.7.7.65</ecNumber>
    </recommendedName>
</protein>
<gene>
    <name evidence="5" type="ORF">ACFOD9_02490</name>
</gene>
<name>A0ABV7IQH0_9SPHN</name>
<proteinExistence type="predicted"/>
<dbReference type="InterPro" id="IPR000160">
    <property type="entry name" value="GGDEF_dom"/>
</dbReference>
<feature type="region of interest" description="Disordered" evidence="3">
    <location>
        <begin position="1"/>
        <end position="31"/>
    </location>
</feature>
<keyword evidence="5" id="KW-0548">Nucleotidyltransferase</keyword>
<dbReference type="GO" id="GO:0052621">
    <property type="term" value="F:diguanylate cyclase activity"/>
    <property type="evidence" value="ECO:0007669"/>
    <property type="project" value="UniProtKB-EC"/>
</dbReference>
<dbReference type="Gene3D" id="3.30.70.270">
    <property type="match status" value="1"/>
</dbReference>
<feature type="coiled-coil region" evidence="2">
    <location>
        <begin position="184"/>
        <end position="240"/>
    </location>
</feature>
<dbReference type="NCBIfam" id="TIGR00254">
    <property type="entry name" value="GGDEF"/>
    <property type="match status" value="1"/>
</dbReference>
<accession>A0ABV7IQH0</accession>
<organism evidence="5 6">
    <name type="scientific">Novosphingobium bradum</name>
    <dbReference type="NCBI Taxonomy" id="1737444"/>
    <lineage>
        <taxon>Bacteria</taxon>
        <taxon>Pseudomonadati</taxon>
        <taxon>Pseudomonadota</taxon>
        <taxon>Alphaproteobacteria</taxon>
        <taxon>Sphingomonadales</taxon>
        <taxon>Sphingomonadaceae</taxon>
        <taxon>Novosphingobium</taxon>
    </lineage>
</organism>
<dbReference type="SMART" id="SM00267">
    <property type="entry name" value="GGDEF"/>
    <property type="match status" value="1"/>
</dbReference>
<feature type="compositionally biased region" description="Low complexity" evidence="3">
    <location>
        <begin position="8"/>
        <end position="24"/>
    </location>
</feature>
<dbReference type="PROSITE" id="PS50887">
    <property type="entry name" value="GGDEF"/>
    <property type="match status" value="1"/>
</dbReference>
<keyword evidence="5" id="KW-0808">Transferase</keyword>
<evidence type="ECO:0000313" key="5">
    <source>
        <dbReference type="EMBL" id="MFC3173113.1"/>
    </source>
</evidence>
<dbReference type="PANTHER" id="PTHR45138:SF24">
    <property type="entry name" value="DIGUANYLATE CYCLASE DGCC-RELATED"/>
    <property type="match status" value="1"/>
</dbReference>
<evidence type="ECO:0000259" key="4">
    <source>
        <dbReference type="PROSITE" id="PS50887"/>
    </source>
</evidence>
<sequence length="368" mass="39315">MFKFLSRSAEASAASPSSGPSQADGGAGPLRGARRDLLERIADFLVRHDLEVTARNLAIAQAAFSGADLGLAARIAEQERSGQPVDQAWLDRVAPAGDAEGGSGSQQAELDRLMARLDSSISSFAETTRKAGGTTAAYGDSLQEHVGAMSGPAAGEGPTGEVLASLVGIARAMLERTREVEQEMKRSSHEADGLRESLERARRDAEIDHLTGLPNRRAFEAVLQREVREAQAEIDNLTVAICDIDRFKAVNDNHGHETGDRVIQAVAQVLARISHDRCHVARHGGEEFVLLFRGKSVAEASAILDEARASLASRHFVNRQTDQPIGQVTFSGGVTSVFAHADPREALRAADAALYRAKAEGRNRICPG</sequence>
<evidence type="ECO:0000256" key="3">
    <source>
        <dbReference type="SAM" id="MobiDB-lite"/>
    </source>
</evidence>
<feature type="domain" description="GGDEF" evidence="4">
    <location>
        <begin position="235"/>
        <end position="368"/>
    </location>
</feature>
<dbReference type="CDD" id="cd01949">
    <property type="entry name" value="GGDEF"/>
    <property type="match status" value="1"/>
</dbReference>
<evidence type="ECO:0000256" key="2">
    <source>
        <dbReference type="SAM" id="Coils"/>
    </source>
</evidence>
<dbReference type="Proteomes" id="UP001595604">
    <property type="component" value="Unassembled WGS sequence"/>
</dbReference>
<reference evidence="6" key="1">
    <citation type="journal article" date="2019" name="Int. J. Syst. Evol. Microbiol.">
        <title>The Global Catalogue of Microorganisms (GCM) 10K type strain sequencing project: providing services to taxonomists for standard genome sequencing and annotation.</title>
        <authorList>
            <consortium name="The Broad Institute Genomics Platform"/>
            <consortium name="The Broad Institute Genome Sequencing Center for Infectious Disease"/>
            <person name="Wu L."/>
            <person name="Ma J."/>
        </authorList>
    </citation>
    <scope>NUCLEOTIDE SEQUENCE [LARGE SCALE GENOMIC DNA]</scope>
    <source>
        <strain evidence="6">KCTC 42984</strain>
    </source>
</reference>
<comment type="caution">
    <text evidence="5">The sequence shown here is derived from an EMBL/GenBank/DDBJ whole genome shotgun (WGS) entry which is preliminary data.</text>
</comment>
<dbReference type="InterPro" id="IPR043128">
    <property type="entry name" value="Rev_trsase/Diguanyl_cyclase"/>
</dbReference>
<dbReference type="InterPro" id="IPR029787">
    <property type="entry name" value="Nucleotide_cyclase"/>
</dbReference>
<evidence type="ECO:0000256" key="1">
    <source>
        <dbReference type="ARBA" id="ARBA00012528"/>
    </source>
</evidence>
<dbReference type="SUPFAM" id="SSF55073">
    <property type="entry name" value="Nucleotide cyclase"/>
    <property type="match status" value="1"/>
</dbReference>
<dbReference type="Pfam" id="PF00990">
    <property type="entry name" value="GGDEF"/>
    <property type="match status" value="1"/>
</dbReference>
<dbReference type="PANTHER" id="PTHR45138">
    <property type="entry name" value="REGULATORY COMPONENTS OF SENSORY TRANSDUCTION SYSTEM"/>
    <property type="match status" value="1"/>
</dbReference>
<evidence type="ECO:0000313" key="6">
    <source>
        <dbReference type="Proteomes" id="UP001595604"/>
    </source>
</evidence>
<dbReference type="EC" id="2.7.7.65" evidence="1"/>
<dbReference type="RefSeq" id="WP_379508507.1">
    <property type="nucleotide sequence ID" value="NZ_JBHRTQ010000003.1"/>
</dbReference>
<dbReference type="InterPro" id="IPR050469">
    <property type="entry name" value="Diguanylate_Cyclase"/>
</dbReference>
<dbReference type="EMBL" id="JBHRTQ010000003">
    <property type="protein sequence ID" value="MFC3173113.1"/>
    <property type="molecule type" value="Genomic_DNA"/>
</dbReference>
<keyword evidence="2" id="KW-0175">Coiled coil</keyword>
<keyword evidence="6" id="KW-1185">Reference proteome</keyword>